<evidence type="ECO:0000313" key="6">
    <source>
        <dbReference type="Proteomes" id="UP001217838"/>
    </source>
</evidence>
<dbReference type="Pfam" id="PF09084">
    <property type="entry name" value="NMT1"/>
    <property type="match status" value="1"/>
</dbReference>
<dbReference type="EMBL" id="JAQNDN010000001">
    <property type="protein sequence ID" value="MDC0666166.1"/>
    <property type="molecule type" value="Genomic_DNA"/>
</dbReference>
<gene>
    <name evidence="5" type="ORF">POL58_00385</name>
</gene>
<evidence type="ECO:0000313" key="5">
    <source>
        <dbReference type="EMBL" id="MDC0666166.1"/>
    </source>
</evidence>
<proteinExistence type="inferred from homology"/>
<name>A0ABT5AWF0_9BACT</name>
<dbReference type="Proteomes" id="UP001217838">
    <property type="component" value="Unassembled WGS sequence"/>
</dbReference>
<sequence length="310" mass="34092">MLVGLAMVAFAGCLEPTPPPLRVGMARWPSYEVFRLAESLGCYSSVEVQLVDFGSLAEAQRAYQADVIDALCTTAEYALNLDEREHRIVLVIDFSSGGDTLVARPGIDALRDLRGQRVGLEVGALGVYMLTRALERAGMSTRDVVLVSVDLVDHQAAFEGGRVDAVVTYEPVRTHVLAKGGRELFSSRDILGEVIDVLVVRRMLLERRDDLLKLVDGWFRGLDYLVQNPTDAARRVATHQGVTAEEYLRSLDGVRLFSLEENRRLLAGPSSPLVSSLRRLSAVTVRYGILEAPVDPAPLLDDRLVRATHP</sequence>
<accession>A0ABT5AWF0</accession>
<keyword evidence="6" id="KW-1185">Reference proteome</keyword>
<dbReference type="SUPFAM" id="SSF53850">
    <property type="entry name" value="Periplasmic binding protein-like II"/>
    <property type="match status" value="1"/>
</dbReference>
<dbReference type="Gene3D" id="3.40.190.10">
    <property type="entry name" value="Periplasmic binding protein-like II"/>
    <property type="match status" value="2"/>
</dbReference>
<reference evidence="5 6" key="1">
    <citation type="submission" date="2022-11" db="EMBL/GenBank/DDBJ databases">
        <title>Minimal conservation of predation-associated metabolite biosynthetic gene clusters underscores biosynthetic potential of Myxococcota including descriptions for ten novel species: Archangium lansinium sp. nov., Myxococcus landrumus sp. nov., Nannocystis bai.</title>
        <authorList>
            <person name="Ahearne A."/>
            <person name="Stevens C."/>
            <person name="Dowd S."/>
        </authorList>
    </citation>
    <scope>NUCLEOTIDE SEQUENCE [LARGE SCALE GENOMIC DNA]</scope>
    <source>
        <strain evidence="5 6">NCELM</strain>
    </source>
</reference>
<protein>
    <submittedName>
        <fullName evidence="5">ABC transporter substrate-binding protein</fullName>
    </submittedName>
</protein>
<keyword evidence="3" id="KW-0732">Signal</keyword>
<evidence type="ECO:0000256" key="1">
    <source>
        <dbReference type="ARBA" id="ARBA00004418"/>
    </source>
</evidence>
<dbReference type="InterPro" id="IPR015168">
    <property type="entry name" value="SsuA/THI5"/>
</dbReference>
<organism evidence="5 6">
    <name type="scientific">Nannocystis radixulma</name>
    <dbReference type="NCBI Taxonomy" id="2995305"/>
    <lineage>
        <taxon>Bacteria</taxon>
        <taxon>Pseudomonadati</taxon>
        <taxon>Myxococcota</taxon>
        <taxon>Polyangia</taxon>
        <taxon>Nannocystales</taxon>
        <taxon>Nannocystaceae</taxon>
        <taxon>Nannocystis</taxon>
    </lineage>
</organism>
<evidence type="ECO:0000259" key="4">
    <source>
        <dbReference type="Pfam" id="PF09084"/>
    </source>
</evidence>
<comment type="subcellular location">
    <subcellularLocation>
        <location evidence="1">Periplasm</location>
    </subcellularLocation>
</comment>
<dbReference type="PANTHER" id="PTHR30024">
    <property type="entry name" value="ALIPHATIC SULFONATES-BINDING PROTEIN-RELATED"/>
    <property type="match status" value="1"/>
</dbReference>
<dbReference type="RefSeq" id="WP_271993591.1">
    <property type="nucleotide sequence ID" value="NZ_JAQNDN010000001.1"/>
</dbReference>
<evidence type="ECO:0000256" key="3">
    <source>
        <dbReference type="ARBA" id="ARBA00022729"/>
    </source>
</evidence>
<comment type="caution">
    <text evidence="5">The sequence shown here is derived from an EMBL/GenBank/DDBJ whole genome shotgun (WGS) entry which is preliminary data.</text>
</comment>
<evidence type="ECO:0000256" key="2">
    <source>
        <dbReference type="ARBA" id="ARBA00010742"/>
    </source>
</evidence>
<feature type="domain" description="SsuA/THI5-like" evidence="4">
    <location>
        <begin position="105"/>
        <end position="232"/>
    </location>
</feature>
<dbReference type="PANTHER" id="PTHR30024:SF47">
    <property type="entry name" value="TAURINE-BINDING PERIPLASMIC PROTEIN"/>
    <property type="match status" value="1"/>
</dbReference>
<comment type="similarity">
    <text evidence="2">Belongs to the bacterial solute-binding protein SsuA/TauA family.</text>
</comment>